<dbReference type="Proteomes" id="UP000565441">
    <property type="component" value="Unassembled WGS sequence"/>
</dbReference>
<keyword evidence="2" id="KW-1185">Reference proteome</keyword>
<name>A0A8H5HGA8_9AGAR</name>
<dbReference type="OrthoDB" id="3047947at2759"/>
<evidence type="ECO:0000313" key="2">
    <source>
        <dbReference type="Proteomes" id="UP000565441"/>
    </source>
</evidence>
<dbReference type="InterPro" id="IPR032675">
    <property type="entry name" value="LRR_dom_sf"/>
</dbReference>
<dbReference type="SUPFAM" id="SSF52047">
    <property type="entry name" value="RNI-like"/>
    <property type="match status" value="1"/>
</dbReference>
<evidence type="ECO:0000313" key="1">
    <source>
        <dbReference type="EMBL" id="KAF5382682.1"/>
    </source>
</evidence>
<organism evidence="1 2">
    <name type="scientific">Tricholomella constricta</name>
    <dbReference type="NCBI Taxonomy" id="117010"/>
    <lineage>
        <taxon>Eukaryota</taxon>
        <taxon>Fungi</taxon>
        <taxon>Dikarya</taxon>
        <taxon>Basidiomycota</taxon>
        <taxon>Agaricomycotina</taxon>
        <taxon>Agaricomycetes</taxon>
        <taxon>Agaricomycetidae</taxon>
        <taxon>Agaricales</taxon>
        <taxon>Tricholomatineae</taxon>
        <taxon>Lyophyllaceae</taxon>
        <taxon>Tricholomella</taxon>
    </lineage>
</organism>
<reference evidence="1 2" key="1">
    <citation type="journal article" date="2020" name="ISME J.">
        <title>Uncovering the hidden diversity of litter-decomposition mechanisms in mushroom-forming fungi.</title>
        <authorList>
            <person name="Floudas D."/>
            <person name="Bentzer J."/>
            <person name="Ahren D."/>
            <person name="Johansson T."/>
            <person name="Persson P."/>
            <person name="Tunlid A."/>
        </authorList>
    </citation>
    <scope>NUCLEOTIDE SEQUENCE [LARGE SCALE GENOMIC DNA]</scope>
    <source>
        <strain evidence="1 2">CBS 661.87</strain>
    </source>
</reference>
<sequence>MTHVTTLHLSREDDCSVLDFTLCQFQDMLRQCPVLEVLVLSGDLRIHRNAIPEPIEPVSLPYLRSFQLFVSGDTLSFEAALGSIDASRLEDLVYAKFRIVDMVRCSRLFNGMTLSSVKTMTLSPATSGDYLGLWMATSCFPNVEHLILPNLIGDQNTLDFMATQKVFWPGLRTLALRNIDPLAEDKVCRLVSALKRTGCALRTLYLDEKSMKSSFAGLKNEVEVVCADPWMARLRNFGIIGPDEDVAAADRFVGLAGLNACRRRESWILA</sequence>
<proteinExistence type="predicted"/>
<protein>
    <submittedName>
        <fullName evidence="1">Uncharacterized protein</fullName>
    </submittedName>
</protein>
<comment type="caution">
    <text evidence="1">The sequence shown here is derived from an EMBL/GenBank/DDBJ whole genome shotgun (WGS) entry which is preliminary data.</text>
</comment>
<dbReference type="AlphaFoldDB" id="A0A8H5HGA8"/>
<gene>
    <name evidence="1" type="ORF">D9615_003058</name>
</gene>
<dbReference type="EMBL" id="JAACJP010000008">
    <property type="protein sequence ID" value="KAF5382682.1"/>
    <property type="molecule type" value="Genomic_DNA"/>
</dbReference>
<accession>A0A8H5HGA8</accession>
<dbReference type="Gene3D" id="3.80.10.10">
    <property type="entry name" value="Ribonuclease Inhibitor"/>
    <property type="match status" value="1"/>
</dbReference>